<evidence type="ECO:0000259" key="1">
    <source>
        <dbReference type="Pfam" id="PF01902"/>
    </source>
</evidence>
<dbReference type="AlphaFoldDB" id="A0A3A8NE51"/>
<dbReference type="GO" id="GO:0016787">
    <property type="term" value="F:hydrolase activity"/>
    <property type="evidence" value="ECO:0007669"/>
    <property type="project" value="UniProtKB-KW"/>
</dbReference>
<dbReference type="Gene3D" id="3.40.50.620">
    <property type="entry name" value="HUPs"/>
    <property type="match status" value="1"/>
</dbReference>
<dbReference type="Proteomes" id="UP000272888">
    <property type="component" value="Unassembled WGS sequence"/>
</dbReference>
<proteinExistence type="predicted"/>
<keyword evidence="3" id="KW-1185">Reference proteome</keyword>
<evidence type="ECO:0000313" key="3">
    <source>
        <dbReference type="Proteomes" id="UP000272888"/>
    </source>
</evidence>
<dbReference type="InterPro" id="IPR002761">
    <property type="entry name" value="Diphthami_syn_dom"/>
</dbReference>
<organism evidence="2 3">
    <name type="scientific">Corallococcus llansteffanensis</name>
    <dbReference type="NCBI Taxonomy" id="2316731"/>
    <lineage>
        <taxon>Bacteria</taxon>
        <taxon>Pseudomonadati</taxon>
        <taxon>Myxococcota</taxon>
        <taxon>Myxococcia</taxon>
        <taxon>Myxococcales</taxon>
        <taxon>Cystobacterineae</taxon>
        <taxon>Myxococcaceae</taxon>
        <taxon>Corallococcus</taxon>
    </lineage>
</organism>
<dbReference type="RefSeq" id="WP_120648032.1">
    <property type="nucleotide sequence ID" value="NZ_RAWB01000695.1"/>
</dbReference>
<name>A0A3A8NE51_9BACT</name>
<evidence type="ECO:0000313" key="2">
    <source>
        <dbReference type="EMBL" id="RKH41859.1"/>
    </source>
</evidence>
<dbReference type="Pfam" id="PF01902">
    <property type="entry name" value="Diphthami_syn_2"/>
    <property type="match status" value="1"/>
</dbReference>
<gene>
    <name evidence="2" type="ORF">D7V93_38360</name>
</gene>
<dbReference type="EMBL" id="RAWB01000695">
    <property type="protein sequence ID" value="RKH41859.1"/>
    <property type="molecule type" value="Genomic_DNA"/>
</dbReference>
<feature type="domain" description="Diphthamide synthase" evidence="1">
    <location>
        <begin position="5"/>
        <end position="204"/>
    </location>
</feature>
<protein>
    <submittedName>
        <fullName evidence="2">Adenine nucleotide alpha hydrolase</fullName>
    </submittedName>
</protein>
<dbReference type="CDD" id="cd01994">
    <property type="entry name" value="AANH_PF0828-like"/>
    <property type="match status" value="1"/>
</dbReference>
<dbReference type="InterPro" id="IPR014729">
    <property type="entry name" value="Rossmann-like_a/b/a_fold"/>
</dbReference>
<reference evidence="3" key="1">
    <citation type="submission" date="2018-09" db="EMBL/GenBank/DDBJ databases">
        <authorList>
            <person name="Livingstone P.G."/>
            <person name="Whitworth D.E."/>
        </authorList>
    </citation>
    <scope>NUCLEOTIDE SEQUENCE [LARGE SCALE GENOMIC DNA]</scope>
    <source>
        <strain evidence="3">CA051B</strain>
    </source>
</reference>
<keyword evidence="2" id="KW-0378">Hydrolase</keyword>
<dbReference type="SUPFAM" id="SSF52402">
    <property type="entry name" value="Adenine nucleotide alpha hydrolases-like"/>
    <property type="match status" value="1"/>
</dbReference>
<comment type="caution">
    <text evidence="2">The sequence shown here is derived from an EMBL/GenBank/DDBJ whole genome shotgun (WGS) entry which is preliminary data.</text>
</comment>
<dbReference type="Gene3D" id="3.90.1490.10">
    <property type="entry name" value="putative n-type atp pyrophosphatase, domain 2"/>
    <property type="match status" value="1"/>
</dbReference>
<accession>A0A3A8NE51</accession>
<sequence length="226" mass="24455">MTRPKALVSWSGGKDSAWTLHTLRQQGDVEVVGLLTLVDDGSHRVSMHAVSIPLLQKQAEAAGVPLWMVSVPDPCPPEVYAAAMADVLKRASAEGISFVAFGDIFLEEVRSYREERLQGTVLKPLFPLWGRNSLELAREMLAAGVLARITSVDPRLLAPSFVGSTFDTAFIDALPSGVDACGELGEFHTFAFAGPMFKERIPVMPGAVSQNHGFYFADSTLHRAEG</sequence>